<dbReference type="Pfam" id="PF01230">
    <property type="entry name" value="HIT"/>
    <property type="match status" value="1"/>
</dbReference>
<evidence type="ECO:0000313" key="4">
    <source>
        <dbReference type="Proteomes" id="UP001316384"/>
    </source>
</evidence>
<evidence type="ECO:0000313" key="3">
    <source>
        <dbReference type="EMBL" id="UUI71553.1"/>
    </source>
</evidence>
<accession>A0ABY5KP96</accession>
<reference evidence="3 4" key="1">
    <citation type="submission" date="2022-07" db="EMBL/GenBank/DDBJ databases">
        <title>Novel species in genus cellulomonas.</title>
        <authorList>
            <person name="Ye L."/>
        </authorList>
    </citation>
    <scope>NUCLEOTIDE SEQUENCE [LARGE SCALE GENOMIC DNA]</scope>
    <source>
        <strain evidence="4">zg-B89</strain>
    </source>
</reference>
<protein>
    <submittedName>
        <fullName evidence="3">HIT family protein</fullName>
    </submittedName>
</protein>
<dbReference type="Gene3D" id="3.30.428.10">
    <property type="entry name" value="HIT-like"/>
    <property type="match status" value="1"/>
</dbReference>
<dbReference type="InterPro" id="IPR011146">
    <property type="entry name" value="HIT-like"/>
</dbReference>
<dbReference type="Proteomes" id="UP001316384">
    <property type="component" value="Chromosome"/>
</dbReference>
<name>A0ABY5KP96_9CELL</name>
<sequence length="148" mass="15974">MTSDDCVFCGIVERRLDASVVHESANVLAIMDIDPVTPGHVLVLPRAHLPELADLDDDLAAEMFAVARSVAAALRRSPLRSEGVNLFYADGEAAFQEVFHSHLHVFPRFADDGFTIGARWGSNPSRAELDANAATLRAELRPPGPAEA</sequence>
<dbReference type="PANTHER" id="PTHR46648:SF1">
    <property type="entry name" value="ADENOSINE 5'-MONOPHOSPHORAMIDASE HNT1"/>
    <property type="match status" value="1"/>
</dbReference>
<dbReference type="InterPro" id="IPR019808">
    <property type="entry name" value="Histidine_triad_CS"/>
</dbReference>
<dbReference type="InterPro" id="IPR036265">
    <property type="entry name" value="HIT-like_sf"/>
</dbReference>
<proteinExistence type="predicted"/>
<dbReference type="PROSITE" id="PS00892">
    <property type="entry name" value="HIT_1"/>
    <property type="match status" value="1"/>
</dbReference>
<dbReference type="PRINTS" id="PR00332">
    <property type="entry name" value="HISTRIAD"/>
</dbReference>
<dbReference type="SUPFAM" id="SSF54197">
    <property type="entry name" value="HIT-like"/>
    <property type="match status" value="1"/>
</dbReference>
<dbReference type="RefSeq" id="WP_256769358.1">
    <property type="nucleotide sequence ID" value="NZ_CP101987.1"/>
</dbReference>
<dbReference type="EMBL" id="CP101987">
    <property type="protein sequence ID" value="UUI71553.1"/>
    <property type="molecule type" value="Genomic_DNA"/>
</dbReference>
<evidence type="ECO:0000259" key="2">
    <source>
        <dbReference type="PROSITE" id="PS51084"/>
    </source>
</evidence>
<dbReference type="PANTHER" id="PTHR46648">
    <property type="entry name" value="HIT FAMILY PROTEIN 1"/>
    <property type="match status" value="1"/>
</dbReference>
<dbReference type="InterPro" id="IPR001310">
    <property type="entry name" value="Histidine_triad_HIT"/>
</dbReference>
<gene>
    <name evidence="3" type="ORF">NP048_17455</name>
</gene>
<feature type="domain" description="HIT" evidence="2">
    <location>
        <begin position="7"/>
        <end position="115"/>
    </location>
</feature>
<keyword evidence="4" id="KW-1185">Reference proteome</keyword>
<evidence type="ECO:0000256" key="1">
    <source>
        <dbReference type="PROSITE-ProRule" id="PRU00464"/>
    </source>
</evidence>
<feature type="short sequence motif" description="Histidine triad motif" evidence="1">
    <location>
        <begin position="100"/>
        <end position="104"/>
    </location>
</feature>
<organism evidence="3 4">
    <name type="scientific">Cellulomonas xiejunii</name>
    <dbReference type="NCBI Taxonomy" id="2968083"/>
    <lineage>
        <taxon>Bacteria</taxon>
        <taxon>Bacillati</taxon>
        <taxon>Actinomycetota</taxon>
        <taxon>Actinomycetes</taxon>
        <taxon>Micrococcales</taxon>
        <taxon>Cellulomonadaceae</taxon>
        <taxon>Cellulomonas</taxon>
    </lineage>
</organism>
<dbReference type="PROSITE" id="PS51084">
    <property type="entry name" value="HIT_2"/>
    <property type="match status" value="1"/>
</dbReference>